<protein>
    <submittedName>
        <fullName evidence="3">Uncharacterized protein</fullName>
    </submittedName>
</protein>
<feature type="compositionally biased region" description="Basic and acidic residues" evidence="1">
    <location>
        <begin position="121"/>
        <end position="131"/>
    </location>
</feature>
<dbReference type="Proteomes" id="UP000520198">
    <property type="component" value="Unassembled WGS sequence"/>
</dbReference>
<evidence type="ECO:0000256" key="2">
    <source>
        <dbReference type="SAM" id="SignalP"/>
    </source>
</evidence>
<reference evidence="3 4" key="1">
    <citation type="submission" date="2020-06" db="EMBL/GenBank/DDBJ databases">
        <authorList>
            <person name="Grouzdev D.S."/>
        </authorList>
    </citation>
    <scope>NUCLEOTIDE SEQUENCE [LARGE SCALE GENOMIC DNA]</scope>
    <source>
        <strain evidence="3 4">HO-A22</strain>
    </source>
</reference>
<feature type="signal peptide" evidence="2">
    <location>
        <begin position="1"/>
        <end position="27"/>
    </location>
</feature>
<feature type="region of interest" description="Disordered" evidence="1">
    <location>
        <begin position="48"/>
        <end position="245"/>
    </location>
</feature>
<feature type="chain" id="PRO_5031007154" evidence="2">
    <location>
        <begin position="28"/>
        <end position="359"/>
    </location>
</feature>
<accession>A0A7Y6UPR0</accession>
<feature type="compositionally biased region" description="Basic and acidic residues" evidence="1">
    <location>
        <begin position="145"/>
        <end position="166"/>
    </location>
</feature>
<sequence>MKGSLATSGLLHALVLTWAMVSLGSPADFQVADVEALPVDIVPYSEMTQVQQGDKKAPKKETSSPVPTKRPETNQPAENVGDNDTDLKTPPTPNAKPSKSEATASPEKNEKPEPTPDPVEQEIKKVEETKPASEPATEVAALPEAKQEVKPETKPEPTPAEEKPAENPEAEALPEKVPTPAAKPKVEKPAQSAKTPDRKNEQTPKEQKKQASTEESKFNADEIAALLNRQDPSAGGAKRSTQEAALGGKKTIGVGLSANEIDGVKGQIQGNWSLIAGLTGVEEVRVSIRVQLDPAGNIVGTPEVTATGGPEGTRRAVESSTLRALRRSAPLQNLPPEKYDGEKGWNTLVLNFDPSEFAL</sequence>
<comment type="caution">
    <text evidence="3">The sequence shown here is derived from an EMBL/GenBank/DDBJ whole genome shotgun (WGS) entry which is preliminary data.</text>
</comment>
<evidence type="ECO:0000256" key="1">
    <source>
        <dbReference type="SAM" id="MobiDB-lite"/>
    </source>
</evidence>
<keyword evidence="4" id="KW-1185">Reference proteome</keyword>
<keyword evidence="2" id="KW-0732">Signal</keyword>
<dbReference type="Gene3D" id="3.30.1150.10">
    <property type="match status" value="1"/>
</dbReference>
<gene>
    <name evidence="3" type="ORF">HT585_21730</name>
</gene>
<name>A0A7Y6UPR0_9HYPH</name>
<proteinExistence type="predicted"/>
<organism evidence="3 4">
    <name type="scientific">Ensifer oleiphilus</name>
    <dbReference type="NCBI Taxonomy" id="2742698"/>
    <lineage>
        <taxon>Bacteria</taxon>
        <taxon>Pseudomonadati</taxon>
        <taxon>Pseudomonadota</taxon>
        <taxon>Alphaproteobacteria</taxon>
        <taxon>Hyphomicrobiales</taxon>
        <taxon>Rhizobiaceae</taxon>
        <taxon>Sinorhizobium/Ensifer group</taxon>
        <taxon>Ensifer</taxon>
    </lineage>
</organism>
<evidence type="ECO:0000313" key="3">
    <source>
        <dbReference type="EMBL" id="NVD41492.1"/>
    </source>
</evidence>
<evidence type="ECO:0000313" key="4">
    <source>
        <dbReference type="Proteomes" id="UP000520198"/>
    </source>
</evidence>
<feature type="compositionally biased region" description="Basic and acidic residues" evidence="1">
    <location>
        <begin position="195"/>
        <end position="220"/>
    </location>
</feature>
<dbReference type="AlphaFoldDB" id="A0A7Y6UPR0"/>
<dbReference type="EMBL" id="JABWDU010000006">
    <property type="protein sequence ID" value="NVD41492.1"/>
    <property type="molecule type" value="Genomic_DNA"/>
</dbReference>
<dbReference type="RefSeq" id="WP_176354904.1">
    <property type="nucleotide sequence ID" value="NZ_JABWDU010000006.1"/>
</dbReference>
<feature type="compositionally biased region" description="Basic and acidic residues" evidence="1">
    <location>
        <begin position="53"/>
        <end position="62"/>
    </location>
</feature>